<evidence type="ECO:0000313" key="2">
    <source>
        <dbReference type="EMBL" id="GAV82501.1"/>
    </source>
</evidence>
<sequence>MDRNGETTSSFQPRGVGGKLKKPPPSTRRQQSTPYARPQRSQSSRWLVSKLLHPAYRLISGGANKILPSLFSTNSPSFDSMNHEEDDIDKLNTHVEQKASGDDENCVLDVSLFFSFRSSIGVAGPSRTADILKHDSEFDGHKQGQKDYLTDEDGFSEIEQLVKGKSFSRDEINHLMEIIQSRAATCPDVEQENKDLSVIAGRDAERTAISFENPSKPVEEKQEDLNIPFWGTSTPFRQSSVKDGYMKIKKKQSSFFILVQKTLCHGYTFPTAENGRVVHISYILHLALVIHWTSGDEVGASPIEIARAYMGTRTSERRLDSNSIIFKDERVSLQGSDGFASKPFFPSPSPKPSTCWPGAMVQDQRGQRGKFGLQYFPRTPYSRAIYSKSKSELQGDSSSCLNKSITPLPQVRTPIIGQVSFIFAAPTLEDGHGSVGPTRRLRHKVNAETPPRGSVYSNFSFKVPHLENLNVSEHFFPAAKKNLELGGTSSLSTYQPVEDMSQGSEVRFSTFRPHSSQMARTILDHLERNPPTPKDKSAELKLAISWQKPQSSDGSTFKPHEHNSLPLLGGVDSAKKLDQVDKKNFSQLNGDRGNFFFNLPPWGSAIEANGAVDKANSASDDVLKIAQNTGSEVPNVQKKPPSHSSGNKPVLPLISIAKPVKSWASSDNSSGFSFPISSSGVLSEPPTPSVLPSSVNCGPKEVPAIPSFSFGSKSSTPALVFSFPSTSSCPINDDVSDIEFNFGSEKTTRISFSSFGEDSICY</sequence>
<dbReference type="Proteomes" id="UP000187406">
    <property type="component" value="Unassembled WGS sequence"/>
</dbReference>
<dbReference type="InParanoid" id="A0A1Q3CQX9"/>
<keyword evidence="3" id="KW-1185">Reference proteome</keyword>
<evidence type="ECO:0000256" key="1">
    <source>
        <dbReference type="SAM" id="MobiDB-lite"/>
    </source>
</evidence>
<feature type="region of interest" description="Disordered" evidence="1">
    <location>
        <begin position="628"/>
        <end position="650"/>
    </location>
</feature>
<accession>A0A1Q3CQX9</accession>
<comment type="caution">
    <text evidence="2">The sequence shown here is derived from an EMBL/GenBank/DDBJ whole genome shotgun (WGS) entry which is preliminary data.</text>
</comment>
<dbReference type="GO" id="GO:0071763">
    <property type="term" value="P:nuclear membrane organization"/>
    <property type="evidence" value="ECO:0007669"/>
    <property type="project" value="TreeGrafter"/>
</dbReference>
<protein>
    <submittedName>
        <fullName evidence="2">Uncharacterized protein</fullName>
    </submittedName>
</protein>
<feature type="region of interest" description="Disordered" evidence="1">
    <location>
        <begin position="1"/>
        <end position="44"/>
    </location>
</feature>
<dbReference type="STRING" id="3775.A0A1Q3CQX9"/>
<feature type="compositionally biased region" description="Polar residues" evidence="1">
    <location>
        <begin position="1"/>
        <end position="12"/>
    </location>
</feature>
<dbReference type="EMBL" id="BDDD01002648">
    <property type="protein sequence ID" value="GAV82501.1"/>
    <property type="molecule type" value="Genomic_DNA"/>
</dbReference>
<proteinExistence type="predicted"/>
<gene>
    <name evidence="2" type="ORF">CFOL_v3_25952</name>
</gene>
<dbReference type="FunCoup" id="A0A1Q3CQX9">
    <property type="interactions" value="1474"/>
</dbReference>
<feature type="compositionally biased region" description="Polar residues" evidence="1">
    <location>
        <begin position="27"/>
        <end position="44"/>
    </location>
</feature>
<name>A0A1Q3CQX9_CEPFO</name>
<evidence type="ECO:0000313" key="3">
    <source>
        <dbReference type="Proteomes" id="UP000187406"/>
    </source>
</evidence>
<dbReference type="AlphaFoldDB" id="A0A1Q3CQX9"/>
<dbReference type="PANTHER" id="PTHR33416">
    <property type="entry name" value="NUCLEAR PORE COMPLEX PROTEIN NUP1"/>
    <property type="match status" value="1"/>
</dbReference>
<dbReference type="OrthoDB" id="653151at2759"/>
<dbReference type="PANTHER" id="PTHR33416:SF18">
    <property type="entry name" value="NUCLEOPORIN-LIKE PROTEIN"/>
    <property type="match status" value="1"/>
</dbReference>
<reference evidence="3" key="1">
    <citation type="submission" date="2016-04" db="EMBL/GenBank/DDBJ databases">
        <title>Cephalotus genome sequencing.</title>
        <authorList>
            <person name="Fukushima K."/>
            <person name="Hasebe M."/>
            <person name="Fang X."/>
        </authorList>
    </citation>
    <scope>NUCLEOTIDE SEQUENCE [LARGE SCALE GENOMIC DNA]</scope>
    <source>
        <strain evidence="3">cv. St1</strain>
    </source>
</reference>
<dbReference type="GO" id="GO:0005635">
    <property type="term" value="C:nuclear envelope"/>
    <property type="evidence" value="ECO:0007669"/>
    <property type="project" value="TreeGrafter"/>
</dbReference>
<organism evidence="2 3">
    <name type="scientific">Cephalotus follicularis</name>
    <name type="common">Albany pitcher plant</name>
    <dbReference type="NCBI Taxonomy" id="3775"/>
    <lineage>
        <taxon>Eukaryota</taxon>
        <taxon>Viridiplantae</taxon>
        <taxon>Streptophyta</taxon>
        <taxon>Embryophyta</taxon>
        <taxon>Tracheophyta</taxon>
        <taxon>Spermatophyta</taxon>
        <taxon>Magnoliopsida</taxon>
        <taxon>eudicotyledons</taxon>
        <taxon>Gunneridae</taxon>
        <taxon>Pentapetalae</taxon>
        <taxon>rosids</taxon>
        <taxon>fabids</taxon>
        <taxon>Oxalidales</taxon>
        <taxon>Cephalotaceae</taxon>
        <taxon>Cephalotus</taxon>
    </lineage>
</organism>